<evidence type="ECO:0000256" key="4">
    <source>
        <dbReference type="ARBA" id="ARBA00022801"/>
    </source>
</evidence>
<dbReference type="SUPFAM" id="SSF102712">
    <property type="entry name" value="JAB1/MPN domain"/>
    <property type="match status" value="1"/>
</dbReference>
<dbReference type="GO" id="GO:0008235">
    <property type="term" value="F:metalloexopeptidase activity"/>
    <property type="evidence" value="ECO:0007669"/>
    <property type="project" value="TreeGrafter"/>
</dbReference>
<evidence type="ECO:0000256" key="1">
    <source>
        <dbReference type="ARBA" id="ARBA00007074"/>
    </source>
</evidence>
<dbReference type="InterPro" id="IPR000064">
    <property type="entry name" value="NLP_P60_dom"/>
</dbReference>
<dbReference type="SUPFAM" id="SSF54001">
    <property type="entry name" value="Cysteine proteinases"/>
    <property type="match status" value="1"/>
</dbReference>
<keyword evidence="5" id="KW-0788">Thiol protease</keyword>
<dbReference type="OrthoDB" id="1494599at2"/>
<dbReference type="GO" id="GO:0008234">
    <property type="term" value="F:cysteine-type peptidase activity"/>
    <property type="evidence" value="ECO:0007669"/>
    <property type="project" value="UniProtKB-KW"/>
</dbReference>
<dbReference type="InterPro" id="IPR051929">
    <property type="entry name" value="VirAsm_ModProt"/>
</dbReference>
<feature type="domain" description="NlpC/P60" evidence="8">
    <location>
        <begin position="122"/>
        <end position="189"/>
    </location>
</feature>
<keyword evidence="10" id="KW-1185">Reference proteome</keyword>
<protein>
    <recommendedName>
        <fullName evidence="8">NlpC/P60 domain-containing protein</fullName>
    </recommendedName>
</protein>
<sequence>MFDETVEGAARAHALEVWPQEACGVVSKGVYVRVKNIATDPQDGFEMPADTWLTLKPEAVIHSHNAKRHPHWPSGADMQSQIAAAIPFGIVSTDGEVTTPVLWWGDQILDTDLIGRSFIPGIFDCYGLVRSWYWQTRKFHLPDFARSREWWNDGENLLVDHFTEAGFEAIDAKQARPGDVFFMKIMAKVPCHSVSAVCAPHCRR</sequence>
<evidence type="ECO:0000313" key="9">
    <source>
        <dbReference type="EMBL" id="TPW29670.1"/>
    </source>
</evidence>
<keyword evidence="2" id="KW-0645">Protease</keyword>
<comment type="similarity">
    <text evidence="1">Belongs to the peptidase C40 family.</text>
</comment>
<keyword evidence="4" id="KW-0378">Hydrolase</keyword>
<evidence type="ECO:0000259" key="8">
    <source>
        <dbReference type="Pfam" id="PF00877"/>
    </source>
</evidence>
<dbReference type="Pfam" id="PF00877">
    <property type="entry name" value="NLPC_P60"/>
    <property type="match status" value="1"/>
</dbReference>
<organism evidence="9 10">
    <name type="scientific">Martelella alba</name>
    <dbReference type="NCBI Taxonomy" id="2590451"/>
    <lineage>
        <taxon>Bacteria</taxon>
        <taxon>Pseudomonadati</taxon>
        <taxon>Pseudomonadota</taxon>
        <taxon>Alphaproteobacteria</taxon>
        <taxon>Hyphomicrobiales</taxon>
        <taxon>Aurantimonadaceae</taxon>
        <taxon>Martelella</taxon>
    </lineage>
</organism>
<dbReference type="Proteomes" id="UP000318801">
    <property type="component" value="Unassembled WGS sequence"/>
</dbReference>
<evidence type="ECO:0000256" key="5">
    <source>
        <dbReference type="ARBA" id="ARBA00022807"/>
    </source>
</evidence>
<dbReference type="AlphaFoldDB" id="A0A506U741"/>
<proteinExistence type="inferred from homology"/>
<keyword evidence="6" id="KW-0862">Zinc</keyword>
<dbReference type="GO" id="GO:0008270">
    <property type="term" value="F:zinc ion binding"/>
    <property type="evidence" value="ECO:0007669"/>
    <property type="project" value="TreeGrafter"/>
</dbReference>
<evidence type="ECO:0000313" key="10">
    <source>
        <dbReference type="Proteomes" id="UP000318801"/>
    </source>
</evidence>
<evidence type="ECO:0000256" key="2">
    <source>
        <dbReference type="ARBA" id="ARBA00022670"/>
    </source>
</evidence>
<name>A0A506U741_9HYPH</name>
<comment type="caution">
    <text evidence="9">The sequence shown here is derived from an EMBL/GenBank/DDBJ whole genome shotgun (WGS) entry which is preliminary data.</text>
</comment>
<dbReference type="PANTHER" id="PTHR34858">
    <property type="entry name" value="CYSO-CYSTEINE PEPTIDASE"/>
    <property type="match status" value="1"/>
</dbReference>
<keyword evidence="3" id="KW-0479">Metal-binding</keyword>
<dbReference type="EMBL" id="VHLG01000008">
    <property type="protein sequence ID" value="TPW29670.1"/>
    <property type="molecule type" value="Genomic_DNA"/>
</dbReference>
<evidence type="ECO:0000256" key="6">
    <source>
        <dbReference type="ARBA" id="ARBA00022833"/>
    </source>
</evidence>
<dbReference type="RefSeq" id="WP_141149394.1">
    <property type="nucleotide sequence ID" value="NZ_VHLG01000008.1"/>
</dbReference>
<accession>A0A506U741</accession>
<evidence type="ECO:0000256" key="3">
    <source>
        <dbReference type="ARBA" id="ARBA00022723"/>
    </source>
</evidence>
<dbReference type="PANTHER" id="PTHR34858:SF1">
    <property type="entry name" value="CYSO-CYSTEINE PEPTIDASE"/>
    <property type="match status" value="1"/>
</dbReference>
<keyword evidence="7" id="KW-0482">Metalloprotease</keyword>
<reference evidence="9 10" key="1">
    <citation type="submission" date="2019-06" db="EMBL/GenBank/DDBJ databases">
        <authorList>
            <person name="Li M."/>
        </authorList>
    </citation>
    <scope>NUCLEOTIDE SEQUENCE [LARGE SCALE GENOMIC DNA]</scope>
    <source>
        <strain evidence="9 10">BGMRC2036</strain>
    </source>
</reference>
<dbReference type="InterPro" id="IPR038765">
    <property type="entry name" value="Papain-like_cys_pep_sf"/>
</dbReference>
<dbReference type="Gene3D" id="3.40.140.10">
    <property type="entry name" value="Cytidine Deaminase, domain 2"/>
    <property type="match status" value="1"/>
</dbReference>
<evidence type="ECO:0000256" key="7">
    <source>
        <dbReference type="ARBA" id="ARBA00023049"/>
    </source>
</evidence>
<dbReference type="GO" id="GO:0006508">
    <property type="term" value="P:proteolysis"/>
    <property type="evidence" value="ECO:0007669"/>
    <property type="project" value="UniProtKB-KW"/>
</dbReference>
<gene>
    <name evidence="9" type="ORF">FJU08_12685</name>
</gene>